<dbReference type="GO" id="GO:0042619">
    <property type="term" value="P:poly-hydroxybutyrate biosynthetic process"/>
    <property type="evidence" value="ECO:0007669"/>
    <property type="project" value="UniProtKB-KW"/>
</dbReference>
<feature type="domain" description="AB hydrolase-1" evidence="7">
    <location>
        <begin position="86"/>
        <end position="337"/>
    </location>
</feature>
<reference evidence="8 9" key="1">
    <citation type="journal article" date="2019" name="Int. J. Syst. Evol. Microbiol.">
        <title>The Global Catalogue of Microorganisms (GCM) 10K type strain sequencing project: providing services to taxonomists for standard genome sequencing and annotation.</title>
        <authorList>
            <consortium name="The Broad Institute Genomics Platform"/>
            <consortium name="The Broad Institute Genome Sequencing Center for Infectious Disease"/>
            <person name="Wu L."/>
            <person name="Ma J."/>
        </authorList>
    </citation>
    <scope>NUCLEOTIDE SEQUENCE [LARGE SCALE GENOMIC DNA]</scope>
    <source>
        <strain evidence="8 9">GX26</strain>
    </source>
</reference>
<evidence type="ECO:0000259" key="7">
    <source>
        <dbReference type="Pfam" id="PF00561"/>
    </source>
</evidence>
<keyword evidence="5" id="KW-0012">Acyltransferase</keyword>
<dbReference type="EMBL" id="JBHSXN010000005">
    <property type="protein sequence ID" value="MFC6955200.1"/>
    <property type="molecule type" value="Genomic_DNA"/>
</dbReference>
<dbReference type="Gene3D" id="1.10.150.20">
    <property type="entry name" value="5' to 3' exonuclease, C-terminal subdomain"/>
    <property type="match status" value="1"/>
</dbReference>
<gene>
    <name evidence="8" type="primary">phaC</name>
    <name evidence="8" type="ORF">ACFQGB_20250</name>
</gene>
<protein>
    <recommendedName>
        <fullName evidence="2">Poly(3-hydroxyalkanoate) polymerase subunit PhaC</fullName>
    </recommendedName>
    <alternativeName>
        <fullName evidence="6">PHB synthase subunit PhaC</fullName>
    </alternativeName>
</protein>
<evidence type="ECO:0000256" key="6">
    <source>
        <dbReference type="ARBA" id="ARBA00033356"/>
    </source>
</evidence>
<dbReference type="InterPro" id="IPR029058">
    <property type="entry name" value="AB_hydrolase_fold"/>
</dbReference>
<evidence type="ECO:0000256" key="3">
    <source>
        <dbReference type="ARBA" id="ARBA00022679"/>
    </source>
</evidence>
<keyword evidence="3" id="KW-0808">Transferase</keyword>
<evidence type="ECO:0000256" key="2">
    <source>
        <dbReference type="ARBA" id="ARBA00019065"/>
    </source>
</evidence>
<dbReference type="AlphaFoldDB" id="A0ABD5VIR2"/>
<dbReference type="SUPFAM" id="SSF53474">
    <property type="entry name" value="alpha/beta-Hydrolases"/>
    <property type="match status" value="1"/>
</dbReference>
<evidence type="ECO:0000256" key="1">
    <source>
        <dbReference type="ARBA" id="ARBA00004683"/>
    </source>
</evidence>
<dbReference type="NCBIfam" id="TIGR01836">
    <property type="entry name" value="PHA_synth_III_C"/>
    <property type="match status" value="1"/>
</dbReference>
<evidence type="ECO:0000256" key="4">
    <source>
        <dbReference type="ARBA" id="ARBA00022752"/>
    </source>
</evidence>
<accession>A0ABD5VIR2</accession>
<comment type="pathway">
    <text evidence="1">Biopolymer metabolism; poly-(R)-3-hydroxybutanoate biosynthesis.</text>
</comment>
<keyword evidence="9" id="KW-1185">Reference proteome</keyword>
<dbReference type="Pfam" id="PF00561">
    <property type="entry name" value="Abhydrolase_1"/>
    <property type="match status" value="1"/>
</dbReference>
<dbReference type="PANTHER" id="PTHR36837">
    <property type="entry name" value="POLY(3-HYDROXYALKANOATE) POLYMERASE SUBUNIT PHAC"/>
    <property type="match status" value="1"/>
</dbReference>
<dbReference type="Proteomes" id="UP001596395">
    <property type="component" value="Unassembled WGS sequence"/>
</dbReference>
<dbReference type="GO" id="GO:0016746">
    <property type="term" value="F:acyltransferase activity"/>
    <property type="evidence" value="ECO:0007669"/>
    <property type="project" value="UniProtKB-KW"/>
</dbReference>
<evidence type="ECO:0000313" key="8">
    <source>
        <dbReference type="EMBL" id="MFC6955200.1"/>
    </source>
</evidence>
<dbReference type="RefSeq" id="WP_379762875.1">
    <property type="nucleotide sequence ID" value="NZ_JAZAQL010000005.1"/>
</dbReference>
<evidence type="ECO:0000313" key="9">
    <source>
        <dbReference type="Proteomes" id="UP001596395"/>
    </source>
</evidence>
<dbReference type="InterPro" id="IPR010125">
    <property type="entry name" value="PHA_synth_III_C"/>
</dbReference>
<organism evidence="8 9">
    <name type="scientific">Halorubellus litoreus</name>
    <dbReference type="NCBI Taxonomy" id="755308"/>
    <lineage>
        <taxon>Archaea</taxon>
        <taxon>Methanobacteriati</taxon>
        <taxon>Methanobacteriota</taxon>
        <taxon>Stenosarchaea group</taxon>
        <taxon>Halobacteria</taxon>
        <taxon>Halobacteriales</taxon>
        <taxon>Halorubellaceae</taxon>
        <taxon>Halorubellus</taxon>
    </lineage>
</organism>
<dbReference type="Pfam" id="PF14520">
    <property type="entry name" value="HHH_5"/>
    <property type="match status" value="1"/>
</dbReference>
<keyword evidence="4" id="KW-0583">PHB biosynthesis</keyword>
<proteinExistence type="predicted"/>
<dbReference type="Gene3D" id="3.40.50.1820">
    <property type="entry name" value="alpha/beta hydrolase"/>
    <property type="match status" value="1"/>
</dbReference>
<name>A0ABD5VIR2_9EURY</name>
<sequence length="467" mass="52057">MKNPFAATMEAQRQAWENASELIEKTTVAPERAETFQDVEVGETPSEVVYEENKLKLLHYESRTDEQHSVPILVAYALINRPYILDLQPERSVIRTLLDNGFDVYMIDWDEPSSLDRSLKLDDYVNRYMDNCVDVVRERSGQDSINILGYCMGGTMSTMYAALHPEKVRTLALMAAGLCFAGDSGVLELWGDDEYFEPRAVTDTFHNVPAEFLDVGFALMDPVQNYVTKYVNLYENVEDEDFVENFARMEEWLGDGIDVAGQTFVEFIEDIYQENKLMNNELYLGGEHVDIENIEMPVLQIVAEYDHLIPPEASKPFNDAIPSDDKTIMEFPTGHIGMSVSSKSHAKLWPDVCDWFETRMPDEADAAEHDVDEAEGADAAIAEDATDASAEAPDGDGVEIEVEGTDAPELTDIDGIGPAYAERLSDAGYDSVAALADADAVEVASDTDLPVSRVEDWIAQANDHRQA</sequence>
<dbReference type="PANTHER" id="PTHR36837:SF2">
    <property type="entry name" value="POLY(3-HYDROXYALKANOATE) POLYMERASE SUBUNIT PHAC"/>
    <property type="match status" value="1"/>
</dbReference>
<dbReference type="InterPro" id="IPR000073">
    <property type="entry name" value="AB_hydrolase_1"/>
</dbReference>
<dbReference type="InterPro" id="IPR051321">
    <property type="entry name" value="PHA/PHB_synthase"/>
</dbReference>
<evidence type="ECO:0000256" key="5">
    <source>
        <dbReference type="ARBA" id="ARBA00023315"/>
    </source>
</evidence>
<comment type="caution">
    <text evidence="8">The sequence shown here is derived from an EMBL/GenBank/DDBJ whole genome shotgun (WGS) entry which is preliminary data.</text>
</comment>